<evidence type="ECO:0000256" key="1">
    <source>
        <dbReference type="SAM" id="Coils"/>
    </source>
</evidence>
<gene>
    <name evidence="2" type="ORF">VNO80_25364</name>
</gene>
<dbReference type="EMBL" id="JAYMYR010000009">
    <property type="protein sequence ID" value="KAK7342413.1"/>
    <property type="molecule type" value="Genomic_DNA"/>
</dbReference>
<name>A0AAN9LZD6_PHACN</name>
<keyword evidence="1" id="KW-0175">Coiled coil</keyword>
<accession>A0AAN9LZD6</accession>
<protein>
    <submittedName>
        <fullName evidence="2">Uncharacterized protein</fullName>
    </submittedName>
</protein>
<proteinExistence type="predicted"/>
<sequence>METVSTLQETNERYQLEQEQIRLEAKAEQERLMAKVRVEHDRLIVEARAEQGGFGRRELCFQAKAICKGGHDGGTEEARLT</sequence>
<evidence type="ECO:0000313" key="3">
    <source>
        <dbReference type="Proteomes" id="UP001374584"/>
    </source>
</evidence>
<dbReference type="AlphaFoldDB" id="A0AAN9LZD6"/>
<keyword evidence="3" id="KW-1185">Reference proteome</keyword>
<dbReference type="Proteomes" id="UP001374584">
    <property type="component" value="Unassembled WGS sequence"/>
</dbReference>
<feature type="coiled-coil region" evidence="1">
    <location>
        <begin position="4"/>
        <end position="31"/>
    </location>
</feature>
<comment type="caution">
    <text evidence="2">The sequence shown here is derived from an EMBL/GenBank/DDBJ whole genome shotgun (WGS) entry which is preliminary data.</text>
</comment>
<organism evidence="2 3">
    <name type="scientific">Phaseolus coccineus</name>
    <name type="common">Scarlet runner bean</name>
    <name type="synonym">Phaseolus multiflorus</name>
    <dbReference type="NCBI Taxonomy" id="3886"/>
    <lineage>
        <taxon>Eukaryota</taxon>
        <taxon>Viridiplantae</taxon>
        <taxon>Streptophyta</taxon>
        <taxon>Embryophyta</taxon>
        <taxon>Tracheophyta</taxon>
        <taxon>Spermatophyta</taxon>
        <taxon>Magnoliopsida</taxon>
        <taxon>eudicotyledons</taxon>
        <taxon>Gunneridae</taxon>
        <taxon>Pentapetalae</taxon>
        <taxon>rosids</taxon>
        <taxon>fabids</taxon>
        <taxon>Fabales</taxon>
        <taxon>Fabaceae</taxon>
        <taxon>Papilionoideae</taxon>
        <taxon>50 kb inversion clade</taxon>
        <taxon>NPAAA clade</taxon>
        <taxon>indigoferoid/millettioid clade</taxon>
        <taxon>Phaseoleae</taxon>
        <taxon>Phaseolus</taxon>
    </lineage>
</organism>
<reference evidence="2 3" key="1">
    <citation type="submission" date="2024-01" db="EMBL/GenBank/DDBJ databases">
        <title>The genomes of 5 underutilized Papilionoideae crops provide insights into root nodulation and disease resistanc.</title>
        <authorList>
            <person name="Jiang F."/>
        </authorList>
    </citation>
    <scope>NUCLEOTIDE SEQUENCE [LARGE SCALE GENOMIC DNA]</scope>
    <source>
        <strain evidence="2">JINMINGXINNONG_FW02</strain>
        <tissue evidence="2">Leaves</tissue>
    </source>
</reference>
<evidence type="ECO:0000313" key="2">
    <source>
        <dbReference type="EMBL" id="KAK7342413.1"/>
    </source>
</evidence>